<comment type="caution">
    <text evidence="3">The sequence shown here is derived from an EMBL/GenBank/DDBJ whole genome shotgun (WGS) entry which is preliminary data.</text>
</comment>
<dbReference type="InterPro" id="IPR001087">
    <property type="entry name" value="GDSL"/>
</dbReference>
<evidence type="ECO:0000313" key="4">
    <source>
        <dbReference type="Proteomes" id="UP001151287"/>
    </source>
</evidence>
<evidence type="ECO:0000256" key="1">
    <source>
        <dbReference type="ARBA" id="ARBA00008668"/>
    </source>
</evidence>
<keyword evidence="2" id="KW-0378">Hydrolase</keyword>
<dbReference type="InterPro" id="IPR036514">
    <property type="entry name" value="SGNH_hydro_sf"/>
</dbReference>
<evidence type="ECO:0000256" key="2">
    <source>
        <dbReference type="ARBA" id="ARBA00022801"/>
    </source>
</evidence>
<keyword evidence="4" id="KW-1185">Reference proteome</keyword>
<comment type="similarity">
    <text evidence="1">Belongs to the 'GDSL' lipolytic enzyme family.</text>
</comment>
<accession>A0A9Q0D253</accession>
<dbReference type="SUPFAM" id="SSF52266">
    <property type="entry name" value="SGNH hydrolase"/>
    <property type="match status" value="1"/>
</dbReference>
<name>A0A9Q0D253_9POAL</name>
<proteinExistence type="inferred from homology"/>
<dbReference type="PANTHER" id="PTHR14209:SF19">
    <property type="entry name" value="ISOAMYL ACETATE-HYDROLYZING ESTERASE 1 HOMOLOG"/>
    <property type="match status" value="1"/>
</dbReference>
<dbReference type="Pfam" id="PF00657">
    <property type="entry name" value="Lipase_GDSL"/>
    <property type="match status" value="1"/>
</dbReference>
<gene>
    <name evidence="3" type="ORF">LUZ63_004226</name>
</gene>
<dbReference type="FunFam" id="3.40.50.1110:FF:000002">
    <property type="entry name" value="isoamyl acetate-hydrolyzing esterase 1 homolog"/>
    <property type="match status" value="1"/>
</dbReference>
<dbReference type="InterPro" id="IPR045136">
    <property type="entry name" value="Iah1-like"/>
</dbReference>
<evidence type="ECO:0000313" key="3">
    <source>
        <dbReference type="EMBL" id="KAJ1704447.1"/>
    </source>
</evidence>
<organism evidence="3 4">
    <name type="scientific">Rhynchospora breviuscula</name>
    <dbReference type="NCBI Taxonomy" id="2022672"/>
    <lineage>
        <taxon>Eukaryota</taxon>
        <taxon>Viridiplantae</taxon>
        <taxon>Streptophyta</taxon>
        <taxon>Embryophyta</taxon>
        <taxon>Tracheophyta</taxon>
        <taxon>Spermatophyta</taxon>
        <taxon>Magnoliopsida</taxon>
        <taxon>Liliopsida</taxon>
        <taxon>Poales</taxon>
        <taxon>Cyperaceae</taxon>
        <taxon>Cyperoideae</taxon>
        <taxon>Rhynchosporeae</taxon>
        <taxon>Rhynchospora</taxon>
    </lineage>
</organism>
<reference evidence="3" key="1">
    <citation type="journal article" date="2022" name="Cell">
        <title>Repeat-based holocentromeres influence genome architecture and karyotype evolution.</title>
        <authorList>
            <person name="Hofstatter P.G."/>
            <person name="Thangavel G."/>
            <person name="Lux T."/>
            <person name="Neumann P."/>
            <person name="Vondrak T."/>
            <person name="Novak P."/>
            <person name="Zhang M."/>
            <person name="Costa L."/>
            <person name="Castellani M."/>
            <person name="Scott A."/>
            <person name="Toegelov H."/>
            <person name="Fuchs J."/>
            <person name="Mata-Sucre Y."/>
            <person name="Dias Y."/>
            <person name="Vanzela A.L.L."/>
            <person name="Huettel B."/>
            <person name="Almeida C.C.S."/>
            <person name="Simkova H."/>
            <person name="Souza G."/>
            <person name="Pedrosa-Harand A."/>
            <person name="Macas J."/>
            <person name="Mayer K.F.X."/>
            <person name="Houben A."/>
            <person name="Marques A."/>
        </authorList>
    </citation>
    <scope>NUCLEOTIDE SEQUENCE</scope>
    <source>
        <strain evidence="3">RhyBre1mFocal</strain>
    </source>
</reference>
<dbReference type="Gene3D" id="3.40.50.1110">
    <property type="entry name" value="SGNH hydrolase"/>
    <property type="match status" value="1"/>
</dbReference>
<dbReference type="OrthoDB" id="671439at2759"/>
<evidence type="ECO:0008006" key="5">
    <source>
        <dbReference type="Google" id="ProtNLM"/>
    </source>
</evidence>
<dbReference type="GO" id="GO:0016788">
    <property type="term" value="F:hydrolase activity, acting on ester bonds"/>
    <property type="evidence" value="ECO:0007669"/>
    <property type="project" value="InterPro"/>
</dbReference>
<protein>
    <recommendedName>
        <fullName evidence="5">SGNH hydrolase-type esterase domain-containing protein</fullName>
    </recommendedName>
</protein>
<dbReference type="AlphaFoldDB" id="A0A9Q0D253"/>
<dbReference type="EMBL" id="JAMQYH010000001">
    <property type="protein sequence ID" value="KAJ1704447.1"/>
    <property type="molecule type" value="Genomic_DNA"/>
</dbReference>
<dbReference type="CDD" id="cd01838">
    <property type="entry name" value="Isoamyl_acetate_hydrolase_like"/>
    <property type="match status" value="1"/>
</dbReference>
<dbReference type="Proteomes" id="UP001151287">
    <property type="component" value="Unassembled WGS sequence"/>
</dbReference>
<dbReference type="PANTHER" id="PTHR14209">
    <property type="entry name" value="ISOAMYL ACETATE-HYDROLYZING ESTERASE 1"/>
    <property type="match status" value="1"/>
</dbReference>
<sequence length="237" mass="26429">MRPLIVLFGDSHTEESFREGGWGAALAHHFSRSADIVLRGYNGYNTRWALRVLDQVMDGVGQPPSAITVFFGDNDAALADKYSRLQHVPLDEYKENLQAICSSIKERWPSTIVILITPPPIYDEGLRKHPAGDDNSGEPERTNVSTGDFAKACVDVANNSGVPVIDIWSEIQNYPDWEKSLLGWDGLHLSNQGNRILFEEVVKELKKAGMSLETFPTDLPLFANLDEKDPLKSFTDI</sequence>